<name>A0A2W6JZG9_STEMA</name>
<evidence type="ECO:0000313" key="2">
    <source>
        <dbReference type="EMBL" id="PZS88172.1"/>
    </source>
</evidence>
<evidence type="ECO:0008006" key="4">
    <source>
        <dbReference type="Google" id="ProtNLM"/>
    </source>
</evidence>
<evidence type="ECO:0000313" key="3">
    <source>
        <dbReference type="Proteomes" id="UP000249614"/>
    </source>
</evidence>
<dbReference type="RefSeq" id="WP_111113521.1">
    <property type="nucleotide sequence ID" value="NZ_LXXM01000217.1"/>
</dbReference>
<sequence>MARIRTIKPEFFTSEDICGLSPLARLLYVALWCEADREGRLTWKPRTFKLRYFPADDCDIDALAREIVASGLVVQYGDGLAFIPQFAKHQHINPREAASTLPNPLVTDENERVTDASARVTDTQVGREGKGKEGKDKSPPNPPQGGSDDGEGQQQKPKRSAKISFAAFRAECEEAGENLIPVDDAVFAYADRIGLPHDFVALAWRWFKARYADKQQTGVRGWRQTFRNAVEGNWPKFWFPTEDGSWQLTTAGKQAKLAAEADAGEAE</sequence>
<reference evidence="2 3" key="1">
    <citation type="submission" date="2016-05" db="EMBL/GenBank/DDBJ databases">
        <authorList>
            <person name="Lavstsen T."/>
            <person name="Jespersen J.S."/>
        </authorList>
    </citation>
    <scope>NUCLEOTIDE SEQUENCE [LARGE SCALE GENOMIC DNA]</scope>
    <source>
        <strain evidence="2 3">SM-5815</strain>
    </source>
</reference>
<dbReference type="EMBL" id="LXXM01000217">
    <property type="protein sequence ID" value="PZS88172.1"/>
    <property type="molecule type" value="Genomic_DNA"/>
</dbReference>
<organism evidence="2 3">
    <name type="scientific">Stenotrophomonas maltophilia</name>
    <name type="common">Pseudomonas maltophilia</name>
    <name type="synonym">Xanthomonas maltophilia</name>
    <dbReference type="NCBI Taxonomy" id="40324"/>
    <lineage>
        <taxon>Bacteria</taxon>
        <taxon>Pseudomonadati</taxon>
        <taxon>Pseudomonadota</taxon>
        <taxon>Gammaproteobacteria</taxon>
        <taxon>Lysobacterales</taxon>
        <taxon>Lysobacteraceae</taxon>
        <taxon>Stenotrophomonas</taxon>
        <taxon>Stenotrophomonas maltophilia group</taxon>
    </lineage>
</organism>
<evidence type="ECO:0000256" key="1">
    <source>
        <dbReference type="SAM" id="MobiDB-lite"/>
    </source>
</evidence>
<protein>
    <recommendedName>
        <fullName evidence="4">DnaT DNA-binding domain-containing protein</fullName>
    </recommendedName>
</protein>
<comment type="caution">
    <text evidence="2">The sequence shown here is derived from an EMBL/GenBank/DDBJ whole genome shotgun (WGS) entry which is preliminary data.</text>
</comment>
<proteinExistence type="predicted"/>
<dbReference type="Proteomes" id="UP000249614">
    <property type="component" value="Unassembled WGS sequence"/>
</dbReference>
<dbReference type="AlphaFoldDB" id="A0A2W6JZG9"/>
<feature type="compositionally biased region" description="Basic and acidic residues" evidence="1">
    <location>
        <begin position="125"/>
        <end position="138"/>
    </location>
</feature>
<feature type="region of interest" description="Disordered" evidence="1">
    <location>
        <begin position="97"/>
        <end position="160"/>
    </location>
</feature>
<gene>
    <name evidence="2" type="ORF">A7X83_15750</name>
</gene>
<accession>A0A2W6JZG9</accession>